<dbReference type="Proteomes" id="UP001054945">
    <property type="component" value="Unassembled WGS sequence"/>
</dbReference>
<sequence>MEQTTANKQLTSNYGTKNIFSVIFLGGNLKKRRGKNRPTRSIKLHFPISESQALFIAMLLMWMPSEWKSYHLSRRLLISGWDIIFQVVGSPR</sequence>
<evidence type="ECO:0000313" key="3">
    <source>
        <dbReference type="Proteomes" id="UP001054945"/>
    </source>
</evidence>
<accession>A0AAV4XEX5</accession>
<comment type="caution">
    <text evidence="2">The sequence shown here is derived from an EMBL/GenBank/DDBJ whole genome shotgun (WGS) entry which is preliminary data.</text>
</comment>
<keyword evidence="1" id="KW-1133">Transmembrane helix</keyword>
<proteinExistence type="predicted"/>
<dbReference type="EMBL" id="BPLR01000243">
    <property type="protein sequence ID" value="GIY93182.1"/>
    <property type="molecule type" value="Genomic_DNA"/>
</dbReference>
<dbReference type="AlphaFoldDB" id="A0AAV4XEX5"/>
<gene>
    <name evidence="2" type="ORF">CEXT_62581</name>
</gene>
<protein>
    <submittedName>
        <fullName evidence="2">Uncharacterized protein</fullName>
    </submittedName>
</protein>
<feature type="transmembrane region" description="Helical" evidence="1">
    <location>
        <begin position="42"/>
        <end position="63"/>
    </location>
</feature>
<name>A0AAV4XEX5_CAEEX</name>
<keyword evidence="1" id="KW-0472">Membrane</keyword>
<keyword evidence="3" id="KW-1185">Reference proteome</keyword>
<evidence type="ECO:0000256" key="1">
    <source>
        <dbReference type="SAM" id="Phobius"/>
    </source>
</evidence>
<evidence type="ECO:0000313" key="2">
    <source>
        <dbReference type="EMBL" id="GIY93182.1"/>
    </source>
</evidence>
<organism evidence="2 3">
    <name type="scientific">Caerostris extrusa</name>
    <name type="common">Bark spider</name>
    <name type="synonym">Caerostris bankana</name>
    <dbReference type="NCBI Taxonomy" id="172846"/>
    <lineage>
        <taxon>Eukaryota</taxon>
        <taxon>Metazoa</taxon>
        <taxon>Ecdysozoa</taxon>
        <taxon>Arthropoda</taxon>
        <taxon>Chelicerata</taxon>
        <taxon>Arachnida</taxon>
        <taxon>Araneae</taxon>
        <taxon>Araneomorphae</taxon>
        <taxon>Entelegynae</taxon>
        <taxon>Araneoidea</taxon>
        <taxon>Araneidae</taxon>
        <taxon>Caerostris</taxon>
    </lineage>
</organism>
<keyword evidence="1" id="KW-0812">Transmembrane</keyword>
<reference evidence="2 3" key="1">
    <citation type="submission" date="2021-06" db="EMBL/GenBank/DDBJ databases">
        <title>Caerostris extrusa draft genome.</title>
        <authorList>
            <person name="Kono N."/>
            <person name="Arakawa K."/>
        </authorList>
    </citation>
    <scope>NUCLEOTIDE SEQUENCE [LARGE SCALE GENOMIC DNA]</scope>
</reference>